<dbReference type="InterPro" id="IPR036291">
    <property type="entry name" value="NAD(P)-bd_dom_sf"/>
</dbReference>
<dbReference type="Pfam" id="PF13561">
    <property type="entry name" value="adh_short_C2"/>
    <property type="match status" value="1"/>
</dbReference>
<comment type="caution">
    <text evidence="6">The sequence shown here is derived from an EMBL/GenBank/DDBJ whole genome shotgun (WGS) entry which is preliminary data.</text>
</comment>
<dbReference type="Gene3D" id="3.40.50.720">
    <property type="entry name" value="NAD(P)-binding Rossmann-like Domain"/>
    <property type="match status" value="1"/>
</dbReference>
<evidence type="ECO:0000256" key="5">
    <source>
        <dbReference type="ARBA" id="ARBA00047400"/>
    </source>
</evidence>
<dbReference type="PANTHER" id="PTHR42879">
    <property type="entry name" value="3-OXOACYL-(ACYL-CARRIER-PROTEIN) REDUCTASE"/>
    <property type="match status" value="1"/>
</dbReference>
<name>A0ABX2JYF9_9MYCO</name>
<dbReference type="InterPro" id="IPR020904">
    <property type="entry name" value="Sc_DH/Rdtase_CS"/>
</dbReference>
<evidence type="ECO:0000313" key="7">
    <source>
        <dbReference type="Proteomes" id="UP000708347"/>
    </source>
</evidence>
<sequence length="251" mass="26066">MGSRPVALVTGATQGIGRAIAERLAAEGYSVGVNGPEQTPQMADVVRAVDGFGVPADISDPEAVAAAVAGVEERHGPISVLVCNAAYMSMAALVDHDADDWWKVVDTNLTGTFHTIQSVLPGMRRLGGGRIVIIASEWGVTGWPRATAYAASKAGLIALTKTLGRELARENIIVNAIAPGVIDTPQLEVDAADWGVSLADMHQTYAQDIPVGRIGRPGEIAEAVAFLVSPRIGALVGQTIQINGGAARCRV</sequence>
<reference evidence="6 7" key="1">
    <citation type="submission" date="2019-05" db="EMBL/GenBank/DDBJ databases">
        <title>Mycolicibacterium sphagni ENV482 genome assembly.</title>
        <authorList>
            <person name="Chen W."/>
            <person name="Faulkner N.W."/>
            <person name="Hyman M.R."/>
        </authorList>
    </citation>
    <scope>NUCLEOTIDE SEQUENCE [LARGE SCALE GENOMIC DNA]</scope>
    <source>
        <strain evidence="6 7">ENV482</strain>
    </source>
</reference>
<dbReference type="Proteomes" id="UP000708347">
    <property type="component" value="Unassembled WGS sequence"/>
</dbReference>
<dbReference type="PANTHER" id="PTHR42879:SF2">
    <property type="entry name" value="3-OXOACYL-[ACYL-CARRIER-PROTEIN] REDUCTASE FABG"/>
    <property type="match status" value="1"/>
</dbReference>
<comment type="similarity">
    <text evidence="2">Belongs to the short-chain dehydrogenases/reductases (SDR) family.</text>
</comment>
<gene>
    <name evidence="6" type="ORF">FEG63_24860</name>
</gene>
<dbReference type="EMBL" id="VBSB01000021">
    <property type="protein sequence ID" value="NTY62769.1"/>
    <property type="molecule type" value="Genomic_DNA"/>
</dbReference>
<proteinExistence type="inferred from homology"/>
<evidence type="ECO:0000256" key="4">
    <source>
        <dbReference type="ARBA" id="ARBA00040781"/>
    </source>
</evidence>
<evidence type="ECO:0000256" key="2">
    <source>
        <dbReference type="ARBA" id="ARBA00006484"/>
    </source>
</evidence>
<evidence type="ECO:0000256" key="3">
    <source>
        <dbReference type="ARBA" id="ARBA00022512"/>
    </source>
</evidence>
<dbReference type="SUPFAM" id="SSF51735">
    <property type="entry name" value="NAD(P)-binding Rossmann-fold domains"/>
    <property type="match status" value="1"/>
</dbReference>
<protein>
    <recommendedName>
        <fullName evidence="4">3-oxoacyl-[acyl-carrier-protein] reductase MabA</fullName>
    </recommendedName>
</protein>
<keyword evidence="7" id="KW-1185">Reference proteome</keyword>
<comment type="subcellular location">
    <subcellularLocation>
        <location evidence="1">Secreted</location>
        <location evidence="1">Cell wall</location>
    </subcellularLocation>
</comment>
<dbReference type="PRINTS" id="PR00080">
    <property type="entry name" value="SDRFAMILY"/>
</dbReference>
<evidence type="ECO:0000256" key="1">
    <source>
        <dbReference type="ARBA" id="ARBA00004191"/>
    </source>
</evidence>
<dbReference type="PRINTS" id="PR00081">
    <property type="entry name" value="GDHRDH"/>
</dbReference>
<dbReference type="InterPro" id="IPR050259">
    <property type="entry name" value="SDR"/>
</dbReference>
<keyword evidence="3" id="KW-0964">Secreted</keyword>
<organism evidence="6 7">
    <name type="scientific">Mycolicibacterium sphagni</name>
    <dbReference type="NCBI Taxonomy" id="1786"/>
    <lineage>
        <taxon>Bacteria</taxon>
        <taxon>Bacillati</taxon>
        <taxon>Actinomycetota</taxon>
        <taxon>Actinomycetes</taxon>
        <taxon>Mycobacteriales</taxon>
        <taxon>Mycobacteriaceae</taxon>
        <taxon>Mycolicibacterium</taxon>
    </lineage>
</organism>
<evidence type="ECO:0000313" key="6">
    <source>
        <dbReference type="EMBL" id="NTY62769.1"/>
    </source>
</evidence>
<dbReference type="RefSeq" id="WP_174400478.1">
    <property type="nucleotide sequence ID" value="NZ_VBSB01000021.1"/>
</dbReference>
<keyword evidence="3" id="KW-0134">Cell wall</keyword>
<accession>A0ABX2JYF9</accession>
<comment type="catalytic activity">
    <reaction evidence="5">
        <text>a (3R)-hydroxyacyl-[ACP] + NADP(+) = a 3-oxoacyl-[ACP] + NADPH + H(+)</text>
        <dbReference type="Rhea" id="RHEA:17397"/>
        <dbReference type="Rhea" id="RHEA-COMP:9916"/>
        <dbReference type="Rhea" id="RHEA-COMP:9945"/>
        <dbReference type="ChEBI" id="CHEBI:15378"/>
        <dbReference type="ChEBI" id="CHEBI:57783"/>
        <dbReference type="ChEBI" id="CHEBI:58349"/>
        <dbReference type="ChEBI" id="CHEBI:78776"/>
        <dbReference type="ChEBI" id="CHEBI:78827"/>
        <dbReference type="EC" id="1.1.1.100"/>
    </reaction>
    <physiologicalReaction direction="right-to-left" evidence="5">
        <dbReference type="Rhea" id="RHEA:17399"/>
    </physiologicalReaction>
</comment>
<dbReference type="InterPro" id="IPR002347">
    <property type="entry name" value="SDR_fam"/>
</dbReference>
<dbReference type="PROSITE" id="PS00061">
    <property type="entry name" value="ADH_SHORT"/>
    <property type="match status" value="1"/>
</dbReference>